<accession>A0A835GY34</accession>
<proteinExistence type="predicted"/>
<evidence type="ECO:0000313" key="2">
    <source>
        <dbReference type="EMBL" id="KAF9588242.1"/>
    </source>
</evidence>
<keyword evidence="1" id="KW-0472">Membrane</keyword>
<feature type="non-terminal residue" evidence="2">
    <location>
        <position position="99"/>
    </location>
</feature>
<feature type="transmembrane region" description="Helical" evidence="1">
    <location>
        <begin position="59"/>
        <end position="81"/>
    </location>
</feature>
<comment type="caution">
    <text evidence="2">The sequence shown here is derived from an EMBL/GenBank/DDBJ whole genome shotgun (WGS) entry which is preliminary data.</text>
</comment>
<dbReference type="EMBL" id="JADFTS010000009">
    <property type="protein sequence ID" value="KAF9588242.1"/>
    <property type="molecule type" value="Genomic_DNA"/>
</dbReference>
<keyword evidence="3" id="KW-1185">Reference proteome</keyword>
<evidence type="ECO:0000256" key="1">
    <source>
        <dbReference type="SAM" id="Phobius"/>
    </source>
</evidence>
<keyword evidence="1" id="KW-0812">Transmembrane</keyword>
<organism evidence="2 3">
    <name type="scientific">Coptis chinensis</name>
    <dbReference type="NCBI Taxonomy" id="261450"/>
    <lineage>
        <taxon>Eukaryota</taxon>
        <taxon>Viridiplantae</taxon>
        <taxon>Streptophyta</taxon>
        <taxon>Embryophyta</taxon>
        <taxon>Tracheophyta</taxon>
        <taxon>Spermatophyta</taxon>
        <taxon>Magnoliopsida</taxon>
        <taxon>Ranunculales</taxon>
        <taxon>Ranunculaceae</taxon>
        <taxon>Coptidoideae</taxon>
        <taxon>Coptis</taxon>
    </lineage>
</organism>
<sequence length="99" mass="11351">MKTITILCCKREGGIFYNGFLIDWAKVENREGSYIWAAHIGEQTSSDEKDGIASYEVRVLLIFSLLFAMFLNFFFVFHFLLSMDKTQTTSTSDRAAFAK</sequence>
<dbReference type="Proteomes" id="UP000631114">
    <property type="component" value="Unassembled WGS sequence"/>
</dbReference>
<protein>
    <submittedName>
        <fullName evidence="2">Uncharacterized protein</fullName>
    </submittedName>
</protein>
<name>A0A835GY34_9MAGN</name>
<reference evidence="2 3" key="1">
    <citation type="submission" date="2020-10" db="EMBL/GenBank/DDBJ databases">
        <title>The Coptis chinensis genome and diversification of protoberbering-type alkaloids.</title>
        <authorList>
            <person name="Wang B."/>
            <person name="Shu S."/>
            <person name="Song C."/>
            <person name="Liu Y."/>
        </authorList>
    </citation>
    <scope>NUCLEOTIDE SEQUENCE [LARGE SCALE GENOMIC DNA]</scope>
    <source>
        <strain evidence="2">HL-2020</strain>
        <tissue evidence="2">Leaf</tissue>
    </source>
</reference>
<dbReference type="AlphaFoldDB" id="A0A835GY34"/>
<gene>
    <name evidence="2" type="ORF">IFM89_008654</name>
</gene>
<evidence type="ECO:0000313" key="3">
    <source>
        <dbReference type="Proteomes" id="UP000631114"/>
    </source>
</evidence>
<keyword evidence="1" id="KW-1133">Transmembrane helix</keyword>